<feature type="transmembrane region" description="Helical" evidence="3">
    <location>
        <begin position="466"/>
        <end position="491"/>
    </location>
</feature>
<feature type="signal peptide" evidence="4">
    <location>
        <begin position="1"/>
        <end position="20"/>
    </location>
</feature>
<proteinExistence type="predicted"/>
<dbReference type="SUPFAM" id="SSF48452">
    <property type="entry name" value="TPR-like"/>
    <property type="match status" value="1"/>
</dbReference>
<evidence type="ECO:0000313" key="6">
    <source>
        <dbReference type="EMBL" id="MBO8456477.1"/>
    </source>
</evidence>
<dbReference type="Proteomes" id="UP000823617">
    <property type="component" value="Unassembled WGS sequence"/>
</dbReference>
<reference evidence="6" key="2">
    <citation type="journal article" date="2021" name="PeerJ">
        <title>Extensive microbial diversity within the chicken gut microbiome revealed by metagenomics and culture.</title>
        <authorList>
            <person name="Gilroy R."/>
            <person name="Ravi A."/>
            <person name="Getino M."/>
            <person name="Pursley I."/>
            <person name="Horton D.L."/>
            <person name="Alikhan N.F."/>
            <person name="Baker D."/>
            <person name="Gharbi K."/>
            <person name="Hall N."/>
            <person name="Watson M."/>
            <person name="Adriaenssens E.M."/>
            <person name="Foster-Nyarko E."/>
            <person name="Jarju S."/>
            <person name="Secka A."/>
            <person name="Antonio M."/>
            <person name="Oren A."/>
            <person name="Chaudhuri R.R."/>
            <person name="La Ragione R."/>
            <person name="Hildebrand F."/>
            <person name="Pallen M.J."/>
        </authorList>
    </citation>
    <scope>NUCLEOTIDE SEQUENCE</scope>
    <source>
        <strain evidence="6">B1-3475</strain>
    </source>
</reference>
<feature type="region of interest" description="Disordered" evidence="2">
    <location>
        <begin position="127"/>
        <end position="158"/>
    </location>
</feature>
<organism evidence="6 7">
    <name type="scientific">Candidatus Cryptobacteroides intestinigallinarum</name>
    <dbReference type="NCBI Taxonomy" id="2840767"/>
    <lineage>
        <taxon>Bacteria</taxon>
        <taxon>Pseudomonadati</taxon>
        <taxon>Bacteroidota</taxon>
        <taxon>Bacteroidia</taxon>
        <taxon>Bacteroidales</taxon>
        <taxon>Candidatus Cryptobacteroides</taxon>
    </lineage>
</organism>
<keyword evidence="3" id="KW-0812">Transmembrane</keyword>
<dbReference type="InterPro" id="IPR019734">
    <property type="entry name" value="TPR_rpt"/>
</dbReference>
<protein>
    <submittedName>
        <fullName evidence="6">BatD family protein</fullName>
    </submittedName>
</protein>
<accession>A0A9D9HMB5</accession>
<dbReference type="AlphaFoldDB" id="A0A9D9HMB5"/>
<dbReference type="Gene3D" id="2.30.30.40">
    <property type="entry name" value="SH3 Domains"/>
    <property type="match status" value="1"/>
</dbReference>
<keyword evidence="4" id="KW-0732">Signal</keyword>
<dbReference type="SMART" id="SM00028">
    <property type="entry name" value="TPR"/>
    <property type="match status" value="1"/>
</dbReference>
<dbReference type="PROSITE" id="PS50005">
    <property type="entry name" value="TPR"/>
    <property type="match status" value="1"/>
</dbReference>
<dbReference type="Gene3D" id="1.25.40.10">
    <property type="entry name" value="Tetratricopeptide repeat domain"/>
    <property type="match status" value="1"/>
</dbReference>
<sequence length="884" mass="95570">MMKKVFMSAVLMLAAVCSFAQTDIRVEAPNVVAIDEQFNVTFIIEGENSPSDFQWSAGSDFQLVWGPQQGRSTSVQIINGKRTKSSQSTYTYILLPKATGTFTIPKATAKVKGNVIESSAAQIEVVSNSSSGSSSQGGSRASGSGSSSAQSGSGSTSGISDDDLFLRLTLSRTDVVVGEPITATLKLYQRVNIAGFEDARFPSFNGFWSQETEAPTNIEFKRESYDDKIYNTAVLRKYVLIPQQSGTVTIDPAELVCLVNMRVSSGGPASIFDGFFDEYRTIRKRVTSASYKVNVSPLPSGAPASFGGGVGTFSIDARLSTDSLRTHEAASLIVTVKGKGNVSLIDAPKVTFPPDFEVYDTKVTENISKASGGTSGSKTYEYPFIPRSHGDFAIAPISYSYYDISHGKYVTLKTEPILFSVAKSADGDPRSDAPVASFTGQGVKNLNEDIRYISTRIPSLTPKGGFFVGSGLFIAISVLVVFLSAVLYLLLRSMSARRADIAGMKTRKATKMALRRLKAAEGYLRQNLYTAFYEELHKALLGFVSDKLNISASELSKERVSELLAESGVDETLIGQFTSLVDACEFARYSPDAGNEAMTSHYEAAVNVISSMDSKMKGKTSRKTGAAKAAGNAATVIMLLLALPFSASAADAYIDSLWTNATSAYSQGQWDDAISEYGKIASSGLESAALYCNLGSAYFKAGDYSHAVLNYERALRLDPSYSDARYNLQVVSGFLQDRIDPVPEFILKTWAKAVCYTLDSDSWAILFIVFLALACLMTVLLLTSVRSGWKRTGFFGGIAAVLLAVFALSFSLWQRSDYMKADGAVVMRPVTSVKSSPSEESSTDLFILHEGTVVTILDEVGEWNNIELADGRQGWIRSEDIEVI</sequence>
<reference evidence="6" key="1">
    <citation type="submission" date="2020-10" db="EMBL/GenBank/DDBJ databases">
        <authorList>
            <person name="Gilroy R."/>
        </authorList>
    </citation>
    <scope>NUCLEOTIDE SEQUENCE</scope>
    <source>
        <strain evidence="6">B1-3475</strain>
    </source>
</reference>
<evidence type="ECO:0000259" key="5">
    <source>
        <dbReference type="PROSITE" id="PS51781"/>
    </source>
</evidence>
<dbReference type="EMBL" id="JADIMK010000097">
    <property type="protein sequence ID" value="MBO8456477.1"/>
    <property type="molecule type" value="Genomic_DNA"/>
</dbReference>
<evidence type="ECO:0000256" key="2">
    <source>
        <dbReference type="SAM" id="MobiDB-lite"/>
    </source>
</evidence>
<feature type="transmembrane region" description="Helical" evidence="3">
    <location>
        <begin position="794"/>
        <end position="813"/>
    </location>
</feature>
<dbReference type="InterPro" id="IPR011990">
    <property type="entry name" value="TPR-like_helical_dom_sf"/>
</dbReference>
<keyword evidence="3" id="KW-1133">Transmembrane helix</keyword>
<dbReference type="Pfam" id="PF13584">
    <property type="entry name" value="BatD"/>
    <property type="match status" value="2"/>
</dbReference>
<evidence type="ECO:0000313" key="7">
    <source>
        <dbReference type="Proteomes" id="UP000823617"/>
    </source>
</evidence>
<evidence type="ECO:0000256" key="1">
    <source>
        <dbReference type="PROSITE-ProRule" id="PRU00339"/>
    </source>
</evidence>
<dbReference type="PROSITE" id="PS50293">
    <property type="entry name" value="TPR_REGION"/>
    <property type="match status" value="1"/>
</dbReference>
<gene>
    <name evidence="6" type="ORF">IAC08_08790</name>
</gene>
<comment type="caution">
    <text evidence="6">The sequence shown here is derived from an EMBL/GenBank/DDBJ whole genome shotgun (WGS) entry which is preliminary data.</text>
</comment>
<feature type="transmembrane region" description="Helical" evidence="3">
    <location>
        <begin position="625"/>
        <end position="647"/>
    </location>
</feature>
<evidence type="ECO:0000256" key="4">
    <source>
        <dbReference type="SAM" id="SignalP"/>
    </source>
</evidence>
<dbReference type="PROSITE" id="PS51781">
    <property type="entry name" value="SH3B"/>
    <property type="match status" value="1"/>
</dbReference>
<evidence type="ECO:0000256" key="3">
    <source>
        <dbReference type="SAM" id="Phobius"/>
    </source>
</evidence>
<feature type="repeat" description="TPR" evidence="1">
    <location>
        <begin position="688"/>
        <end position="721"/>
    </location>
</feature>
<feature type="chain" id="PRO_5039372015" evidence="4">
    <location>
        <begin position="21"/>
        <end position="884"/>
    </location>
</feature>
<dbReference type="InterPro" id="IPR025738">
    <property type="entry name" value="BatD"/>
</dbReference>
<dbReference type="PANTHER" id="PTHR40940:SF2">
    <property type="entry name" value="BATD"/>
    <property type="match status" value="1"/>
</dbReference>
<dbReference type="InterPro" id="IPR003646">
    <property type="entry name" value="SH3-like_bac-type"/>
</dbReference>
<feature type="transmembrane region" description="Helical" evidence="3">
    <location>
        <begin position="763"/>
        <end position="782"/>
    </location>
</feature>
<name>A0A9D9HMB5_9BACT</name>
<dbReference type="Pfam" id="PF00515">
    <property type="entry name" value="TPR_1"/>
    <property type="match status" value="1"/>
</dbReference>
<keyword evidence="3" id="KW-0472">Membrane</keyword>
<dbReference type="PANTHER" id="PTHR40940">
    <property type="entry name" value="PROTEIN BATD-RELATED"/>
    <property type="match status" value="1"/>
</dbReference>
<keyword evidence="1" id="KW-0802">TPR repeat</keyword>
<feature type="domain" description="SH3b" evidence="5">
    <location>
        <begin position="821"/>
        <end position="884"/>
    </location>
</feature>